<feature type="region of interest" description="Disordered" evidence="6">
    <location>
        <begin position="1"/>
        <end position="36"/>
    </location>
</feature>
<evidence type="ECO:0000313" key="8">
    <source>
        <dbReference type="EMBL" id="AUT66413.1"/>
    </source>
</evidence>
<keyword evidence="4" id="KW-0804">Transcription</keyword>
<dbReference type="PROSITE" id="PS01081">
    <property type="entry name" value="HTH_TETR_1"/>
    <property type="match status" value="1"/>
</dbReference>
<keyword evidence="2" id="KW-0805">Transcription regulation</keyword>
<dbReference type="AlphaFoldDB" id="A0A2I8F3R3"/>
<name>A0A2I8F3R3_9BURK</name>
<evidence type="ECO:0000256" key="2">
    <source>
        <dbReference type="ARBA" id="ARBA00023015"/>
    </source>
</evidence>
<dbReference type="InterPro" id="IPR023772">
    <property type="entry name" value="DNA-bd_HTH_TetR-type_CS"/>
</dbReference>
<accession>A0A2I8F3R3</accession>
<evidence type="ECO:0000256" key="1">
    <source>
        <dbReference type="ARBA" id="ARBA00022491"/>
    </source>
</evidence>
<dbReference type="Pfam" id="PF00440">
    <property type="entry name" value="TetR_N"/>
    <property type="match status" value="1"/>
</dbReference>
<dbReference type="SUPFAM" id="SSF46689">
    <property type="entry name" value="Homeodomain-like"/>
    <property type="match status" value="1"/>
</dbReference>
<evidence type="ECO:0000259" key="7">
    <source>
        <dbReference type="PROSITE" id="PS50977"/>
    </source>
</evidence>
<dbReference type="OrthoDB" id="9809772at2"/>
<keyword evidence="1" id="KW-0678">Repressor</keyword>
<dbReference type="Gene3D" id="1.10.357.10">
    <property type="entry name" value="Tetracycline Repressor, domain 2"/>
    <property type="match status" value="1"/>
</dbReference>
<dbReference type="KEGG" id="pter:C2L65_42715"/>
<dbReference type="Pfam" id="PF21306">
    <property type="entry name" value="TetR_C_40"/>
    <property type="match status" value="1"/>
</dbReference>
<dbReference type="Proteomes" id="UP000243502">
    <property type="component" value="Chromosome 4"/>
</dbReference>
<dbReference type="GO" id="GO:0003677">
    <property type="term" value="F:DNA binding"/>
    <property type="evidence" value="ECO:0007669"/>
    <property type="project" value="UniProtKB-UniRule"/>
</dbReference>
<feature type="domain" description="HTH tetR-type" evidence="7">
    <location>
        <begin position="35"/>
        <end position="95"/>
    </location>
</feature>
<dbReference type="RefSeq" id="WP_103254682.1">
    <property type="nucleotide sequence ID" value="NZ_CP026114.1"/>
</dbReference>
<dbReference type="InterPro" id="IPR001647">
    <property type="entry name" value="HTH_TetR"/>
</dbReference>
<dbReference type="PANTHER" id="PTHR43479">
    <property type="entry name" value="ACREF/ENVCD OPERON REPRESSOR-RELATED"/>
    <property type="match status" value="1"/>
</dbReference>
<dbReference type="InterPro" id="IPR009057">
    <property type="entry name" value="Homeodomain-like_sf"/>
</dbReference>
<dbReference type="EMBL" id="CP026114">
    <property type="protein sequence ID" value="AUT66413.1"/>
    <property type="molecule type" value="Genomic_DNA"/>
</dbReference>
<gene>
    <name evidence="8" type="ORF">C2L65_42715</name>
</gene>
<evidence type="ECO:0000313" key="9">
    <source>
        <dbReference type="Proteomes" id="UP000243502"/>
    </source>
</evidence>
<dbReference type="PRINTS" id="PR00455">
    <property type="entry name" value="HTHTETR"/>
</dbReference>
<evidence type="ECO:0000256" key="3">
    <source>
        <dbReference type="ARBA" id="ARBA00023125"/>
    </source>
</evidence>
<evidence type="ECO:0000256" key="5">
    <source>
        <dbReference type="PROSITE-ProRule" id="PRU00335"/>
    </source>
</evidence>
<keyword evidence="3 5" id="KW-0238">DNA-binding</keyword>
<organism evidence="8 9">
    <name type="scientific">Paraburkholderia terrae</name>
    <dbReference type="NCBI Taxonomy" id="311230"/>
    <lineage>
        <taxon>Bacteria</taxon>
        <taxon>Pseudomonadati</taxon>
        <taxon>Pseudomonadota</taxon>
        <taxon>Betaproteobacteria</taxon>
        <taxon>Burkholderiales</taxon>
        <taxon>Burkholderiaceae</taxon>
        <taxon>Paraburkholderia</taxon>
    </lineage>
</organism>
<evidence type="ECO:0000256" key="6">
    <source>
        <dbReference type="SAM" id="MobiDB-lite"/>
    </source>
</evidence>
<dbReference type="PROSITE" id="PS50977">
    <property type="entry name" value="HTH_TETR_2"/>
    <property type="match status" value="1"/>
</dbReference>
<protein>
    <submittedName>
        <fullName evidence="8">TetR family transcriptional regulator</fullName>
    </submittedName>
</protein>
<feature type="DNA-binding region" description="H-T-H motif" evidence="5">
    <location>
        <begin position="58"/>
        <end position="77"/>
    </location>
</feature>
<dbReference type="PANTHER" id="PTHR43479:SF11">
    <property type="entry name" value="ACREF_ENVCD OPERON REPRESSOR-RELATED"/>
    <property type="match status" value="1"/>
</dbReference>
<dbReference type="InterPro" id="IPR049513">
    <property type="entry name" value="TetR_C_40"/>
</dbReference>
<evidence type="ECO:0000256" key="4">
    <source>
        <dbReference type="ARBA" id="ARBA00023163"/>
    </source>
</evidence>
<proteinExistence type="predicted"/>
<feature type="region of interest" description="Disordered" evidence="6">
    <location>
        <begin position="232"/>
        <end position="270"/>
    </location>
</feature>
<reference evidence="8 9" key="1">
    <citation type="submission" date="2018-01" db="EMBL/GenBank/DDBJ databases">
        <title>Species boundaries and ecological features among Paraburkholderia terrae DSMZ17804T, P. hospita DSMZ17164T and P. caribensis DSMZ13236T.</title>
        <authorList>
            <person name="Pratama A.A."/>
        </authorList>
    </citation>
    <scope>NUCLEOTIDE SEQUENCE [LARGE SCALE GENOMIC DNA]</scope>
    <source>
        <strain evidence="8 9">DSM 17804</strain>
    </source>
</reference>
<dbReference type="InterPro" id="IPR050624">
    <property type="entry name" value="HTH-type_Tx_Regulator"/>
</dbReference>
<sequence>MPHTREPTTKRVTSAARTSPVAAPEPQPRGVRRKQETRTRLLDAALRLMAKKGMEGVTINEITEAADVGFGSFYNHFESKEAIYAALIDRVFEDYADMLDLIAGDLSDPAEVIAVAVRHTLSRARREPMWGHFLIREGFSARVLGHGLGQRLLRDTQRGVAGRRFFVADPFIGFLSLKGTLLAAIAVELHFAAPMGGMLEELGVNGEHFAERTASAVLQMLGLERVEADNVARRSLPGMQRKSKDRRPPLRAPKAAPASRRRQKVQSGGF</sequence>